<evidence type="ECO:0000313" key="1">
    <source>
        <dbReference type="EMBL" id="EQL00736.1"/>
    </source>
</evidence>
<sequence>MSPSEAETDVCQPQETSSSRRHDRVCLTWVRDKTLSPYDARAIILGCARGVPLRQLRVGGAVFLLDGSHGRRFEYRLLLASDHVDFGFSDAEVALLGHPYRSDLGPTGFDHALCWAEPFDPVSSAGTQFLDSIESGHWTEFGDVGMVAQFKAAL</sequence>
<dbReference type="Proteomes" id="UP000019374">
    <property type="component" value="Unassembled WGS sequence"/>
</dbReference>
<accession>T5AE99</accession>
<dbReference type="AlphaFoldDB" id="T5AE99"/>
<gene>
    <name evidence="1" type="ORF">OCS_03556</name>
</gene>
<evidence type="ECO:0000313" key="2">
    <source>
        <dbReference type="Proteomes" id="UP000019374"/>
    </source>
</evidence>
<dbReference type="HOGENOM" id="CLU_1704771_0_0_1"/>
<reference evidence="1 2" key="1">
    <citation type="journal article" date="2013" name="Chin. Sci. Bull.">
        <title>Genome survey uncovers the secrets of sex and lifestyle in caterpillar fungus.</title>
        <authorList>
            <person name="Hu X."/>
            <person name="Zhang Y."/>
            <person name="Xiao G."/>
            <person name="Zheng P."/>
            <person name="Xia Y."/>
            <person name="Zhang X."/>
            <person name="St Leger R.J."/>
            <person name="Liu X."/>
            <person name="Wang C."/>
        </authorList>
    </citation>
    <scope>NUCLEOTIDE SEQUENCE [LARGE SCALE GENOMIC DNA]</scope>
    <source>
        <strain evidence="2">Co18 / CGMCC 3.14243</strain>
        <tissue evidence="1">Fruit-body</tissue>
    </source>
</reference>
<proteinExistence type="predicted"/>
<dbReference type="EMBL" id="KE652705">
    <property type="protein sequence ID" value="EQL00736.1"/>
    <property type="molecule type" value="Genomic_DNA"/>
</dbReference>
<name>T5AE99_OPHSC</name>
<organism evidence="1 2">
    <name type="scientific">Ophiocordyceps sinensis (strain Co18 / CGMCC 3.14243)</name>
    <name type="common">Yarsagumba caterpillar fungus</name>
    <name type="synonym">Hirsutella sinensis</name>
    <dbReference type="NCBI Taxonomy" id="911162"/>
    <lineage>
        <taxon>Eukaryota</taxon>
        <taxon>Fungi</taxon>
        <taxon>Dikarya</taxon>
        <taxon>Ascomycota</taxon>
        <taxon>Pezizomycotina</taxon>
        <taxon>Sordariomycetes</taxon>
        <taxon>Hypocreomycetidae</taxon>
        <taxon>Hypocreales</taxon>
        <taxon>Ophiocordycipitaceae</taxon>
        <taxon>Ophiocordyceps</taxon>
    </lineage>
</organism>
<protein>
    <submittedName>
        <fullName evidence="1">Uncharacterized protein</fullName>
    </submittedName>
</protein>